<dbReference type="InterPro" id="IPR000182">
    <property type="entry name" value="GNAT_dom"/>
</dbReference>
<dbReference type="Gene3D" id="3.40.630.30">
    <property type="match status" value="1"/>
</dbReference>
<evidence type="ECO:0000313" key="4">
    <source>
        <dbReference type="EMBL" id="NYH93436.1"/>
    </source>
</evidence>
<dbReference type="InterPro" id="IPR050832">
    <property type="entry name" value="Bact_Acetyltransf"/>
</dbReference>
<proteinExistence type="predicted"/>
<gene>
    <name evidence="4" type="ORF">F4554_006074</name>
</gene>
<name>A0A852ZXI5_9ACTN</name>
<dbReference type="EMBL" id="JACBZH010000001">
    <property type="protein sequence ID" value="NYH93436.1"/>
    <property type="molecule type" value="Genomic_DNA"/>
</dbReference>
<dbReference type="SUPFAM" id="SSF55729">
    <property type="entry name" value="Acyl-CoA N-acyltransferases (Nat)"/>
    <property type="match status" value="1"/>
</dbReference>
<keyword evidence="2" id="KW-0012">Acyltransferase</keyword>
<evidence type="ECO:0000313" key="5">
    <source>
        <dbReference type="Proteomes" id="UP000579605"/>
    </source>
</evidence>
<keyword evidence="5" id="KW-1185">Reference proteome</keyword>
<dbReference type="PROSITE" id="PS51186">
    <property type="entry name" value="GNAT"/>
    <property type="match status" value="1"/>
</dbReference>
<organism evidence="4 5">
    <name type="scientific">Actinopolymorpha rutila</name>
    <dbReference type="NCBI Taxonomy" id="446787"/>
    <lineage>
        <taxon>Bacteria</taxon>
        <taxon>Bacillati</taxon>
        <taxon>Actinomycetota</taxon>
        <taxon>Actinomycetes</taxon>
        <taxon>Propionibacteriales</taxon>
        <taxon>Actinopolymorphaceae</taxon>
        <taxon>Actinopolymorpha</taxon>
    </lineage>
</organism>
<sequence length="161" mass="17155">MTSPSKSLSAAIRVAKPADIPPLSELNAGLFAEDAGTRDPFVAAEWPGRDTYVAELVADGRRNVAFVADVDGAAVGYLVGRLQDAGDFRPVVTAVLESMYVRPDRRDAGVGTALVHTFLAWANESGAGRVSVNAYCANTGAIRFYERFGLRSKTVTLDMAM</sequence>
<dbReference type="PANTHER" id="PTHR43877:SF1">
    <property type="entry name" value="ACETYLTRANSFERASE"/>
    <property type="match status" value="1"/>
</dbReference>
<protein>
    <submittedName>
        <fullName evidence="4">GNAT superfamily N-acetyltransferase</fullName>
    </submittedName>
</protein>
<keyword evidence="1 4" id="KW-0808">Transferase</keyword>
<dbReference type="CDD" id="cd04301">
    <property type="entry name" value="NAT_SF"/>
    <property type="match status" value="1"/>
</dbReference>
<dbReference type="PANTHER" id="PTHR43877">
    <property type="entry name" value="AMINOALKYLPHOSPHONATE N-ACETYLTRANSFERASE-RELATED-RELATED"/>
    <property type="match status" value="1"/>
</dbReference>
<dbReference type="Pfam" id="PF00583">
    <property type="entry name" value="Acetyltransf_1"/>
    <property type="match status" value="1"/>
</dbReference>
<dbReference type="AlphaFoldDB" id="A0A852ZXI5"/>
<feature type="domain" description="N-acetyltransferase" evidence="3">
    <location>
        <begin position="10"/>
        <end position="161"/>
    </location>
</feature>
<dbReference type="GO" id="GO:0016747">
    <property type="term" value="F:acyltransferase activity, transferring groups other than amino-acyl groups"/>
    <property type="evidence" value="ECO:0007669"/>
    <property type="project" value="InterPro"/>
</dbReference>
<dbReference type="RefSeq" id="WP_179790965.1">
    <property type="nucleotide sequence ID" value="NZ_BAAARR010000045.1"/>
</dbReference>
<dbReference type="InterPro" id="IPR016181">
    <property type="entry name" value="Acyl_CoA_acyltransferase"/>
</dbReference>
<comment type="caution">
    <text evidence="4">The sequence shown here is derived from an EMBL/GenBank/DDBJ whole genome shotgun (WGS) entry which is preliminary data.</text>
</comment>
<evidence type="ECO:0000256" key="1">
    <source>
        <dbReference type="ARBA" id="ARBA00022679"/>
    </source>
</evidence>
<evidence type="ECO:0000256" key="2">
    <source>
        <dbReference type="ARBA" id="ARBA00023315"/>
    </source>
</evidence>
<dbReference type="Proteomes" id="UP000579605">
    <property type="component" value="Unassembled WGS sequence"/>
</dbReference>
<evidence type="ECO:0000259" key="3">
    <source>
        <dbReference type="PROSITE" id="PS51186"/>
    </source>
</evidence>
<accession>A0A852ZXI5</accession>
<reference evidence="4 5" key="1">
    <citation type="submission" date="2020-07" db="EMBL/GenBank/DDBJ databases">
        <title>Sequencing the genomes of 1000 actinobacteria strains.</title>
        <authorList>
            <person name="Klenk H.-P."/>
        </authorList>
    </citation>
    <scope>NUCLEOTIDE SEQUENCE [LARGE SCALE GENOMIC DNA]</scope>
    <source>
        <strain evidence="4 5">DSM 18448</strain>
    </source>
</reference>